<accession>V7B223</accession>
<dbReference type="Gramene" id="ESW10501">
    <property type="protein sequence ID" value="ESW10501"/>
    <property type="gene ID" value="PHAVU_009G214900g"/>
</dbReference>
<name>V7B223_PHAVU</name>
<evidence type="ECO:0000256" key="1">
    <source>
        <dbReference type="SAM" id="MobiDB-lite"/>
    </source>
</evidence>
<dbReference type="AlphaFoldDB" id="V7B223"/>
<proteinExistence type="predicted"/>
<organism evidence="2 3">
    <name type="scientific">Phaseolus vulgaris</name>
    <name type="common">Kidney bean</name>
    <name type="synonym">French bean</name>
    <dbReference type="NCBI Taxonomy" id="3885"/>
    <lineage>
        <taxon>Eukaryota</taxon>
        <taxon>Viridiplantae</taxon>
        <taxon>Streptophyta</taxon>
        <taxon>Embryophyta</taxon>
        <taxon>Tracheophyta</taxon>
        <taxon>Spermatophyta</taxon>
        <taxon>Magnoliopsida</taxon>
        <taxon>eudicotyledons</taxon>
        <taxon>Gunneridae</taxon>
        <taxon>Pentapetalae</taxon>
        <taxon>rosids</taxon>
        <taxon>fabids</taxon>
        <taxon>Fabales</taxon>
        <taxon>Fabaceae</taxon>
        <taxon>Papilionoideae</taxon>
        <taxon>50 kb inversion clade</taxon>
        <taxon>NPAAA clade</taxon>
        <taxon>indigoferoid/millettioid clade</taxon>
        <taxon>Phaseoleae</taxon>
        <taxon>Phaseolus</taxon>
    </lineage>
</organism>
<evidence type="ECO:0000313" key="2">
    <source>
        <dbReference type="EMBL" id="ESW10501.1"/>
    </source>
</evidence>
<protein>
    <recommendedName>
        <fullName evidence="4">Retrotransposon gag domain-containing protein</fullName>
    </recommendedName>
</protein>
<dbReference type="EMBL" id="CM002296">
    <property type="protein sequence ID" value="ESW10501.1"/>
    <property type="molecule type" value="Genomic_DNA"/>
</dbReference>
<evidence type="ECO:0000313" key="3">
    <source>
        <dbReference type="Proteomes" id="UP000000226"/>
    </source>
</evidence>
<feature type="compositionally biased region" description="Basic residues" evidence="1">
    <location>
        <begin position="311"/>
        <end position="328"/>
    </location>
</feature>
<gene>
    <name evidence="2" type="ORF">PHAVU_009G214900g</name>
</gene>
<feature type="region of interest" description="Disordered" evidence="1">
    <location>
        <begin position="1"/>
        <end position="67"/>
    </location>
</feature>
<dbReference type="eggNOG" id="KOG0017">
    <property type="taxonomic scope" value="Eukaryota"/>
</dbReference>
<dbReference type="Pfam" id="PF14223">
    <property type="entry name" value="Retrotran_gag_2"/>
    <property type="match status" value="1"/>
</dbReference>
<feature type="region of interest" description="Disordered" evidence="1">
    <location>
        <begin position="284"/>
        <end position="328"/>
    </location>
</feature>
<dbReference type="PANTHER" id="PTHR47481:SF30">
    <property type="entry name" value="CCHC-TYPE DOMAIN-CONTAINING PROTEIN"/>
    <property type="match status" value="1"/>
</dbReference>
<feature type="compositionally biased region" description="Basic and acidic residues" evidence="1">
    <location>
        <begin position="1"/>
        <end position="10"/>
    </location>
</feature>
<evidence type="ECO:0008006" key="4">
    <source>
        <dbReference type="Google" id="ProtNLM"/>
    </source>
</evidence>
<feature type="compositionally biased region" description="Polar residues" evidence="1">
    <location>
        <begin position="291"/>
        <end position="305"/>
    </location>
</feature>
<reference evidence="3" key="1">
    <citation type="journal article" date="2014" name="Nat. Genet.">
        <title>A reference genome for common bean and genome-wide analysis of dual domestications.</title>
        <authorList>
            <person name="Schmutz J."/>
            <person name="McClean P.E."/>
            <person name="Mamidi S."/>
            <person name="Wu G.A."/>
            <person name="Cannon S.B."/>
            <person name="Grimwood J."/>
            <person name="Jenkins J."/>
            <person name="Shu S."/>
            <person name="Song Q."/>
            <person name="Chavarro C."/>
            <person name="Torres-Torres M."/>
            <person name="Geffroy V."/>
            <person name="Moghaddam S.M."/>
            <person name="Gao D."/>
            <person name="Abernathy B."/>
            <person name="Barry K."/>
            <person name="Blair M."/>
            <person name="Brick M.A."/>
            <person name="Chovatia M."/>
            <person name="Gepts P."/>
            <person name="Goodstein D.M."/>
            <person name="Gonzales M."/>
            <person name="Hellsten U."/>
            <person name="Hyten D.L."/>
            <person name="Jia G."/>
            <person name="Kelly J.D."/>
            <person name="Kudrna D."/>
            <person name="Lee R."/>
            <person name="Richard M.M."/>
            <person name="Miklas P.N."/>
            <person name="Osorno J.M."/>
            <person name="Rodrigues J."/>
            <person name="Thareau V."/>
            <person name="Urrea C.A."/>
            <person name="Wang M."/>
            <person name="Yu Y."/>
            <person name="Zhang M."/>
            <person name="Wing R.A."/>
            <person name="Cregan P.B."/>
            <person name="Rokhsar D.S."/>
            <person name="Jackson S.A."/>
        </authorList>
    </citation>
    <scope>NUCLEOTIDE SEQUENCE [LARGE SCALE GENOMIC DNA]</scope>
    <source>
        <strain evidence="3">cv. G19833</strain>
    </source>
</reference>
<sequence length="328" mass="35927">MAPKKQEGTPESKAVSSSCPSTTSSSSQSTSTSLPVSSSTSPSLSSSTTPPVSSSPSPPLPSSTSASTLASTSVSASTSASATSSTTTSSSISASVTLTDKIPIKLDGKNYLAWSEKPVIPEQYASESDRTENIETEEYRRWIIQDQMLLTWLLSSIGRGVAPIMAGYKYSWQVWDTVKEHFQSHLRAMVRQHRLELRDIRKENRTVSEYVDKIQFIADSLAETGFPLSTIEHVEVVLRGLPRQYKAVITLTRTLQSFTEVTVSDIQTWLLILEEKFRNEYRYADGGGGPSNQDNAPSCSSQCSTGERGRGSRRRRGQGRGGRRRGRN</sequence>
<dbReference type="Proteomes" id="UP000000226">
    <property type="component" value="Chromosome 9"/>
</dbReference>
<feature type="compositionally biased region" description="Low complexity" evidence="1">
    <location>
        <begin position="14"/>
        <end position="55"/>
    </location>
</feature>
<dbReference type="PANTHER" id="PTHR47481">
    <property type="match status" value="1"/>
</dbReference>
<dbReference type="OrthoDB" id="1745344at2759"/>
<keyword evidence="3" id="KW-1185">Reference proteome</keyword>